<evidence type="ECO:0000313" key="7">
    <source>
        <dbReference type="EMBL" id="TXH88438.1"/>
    </source>
</evidence>
<evidence type="ECO:0000259" key="6">
    <source>
        <dbReference type="Pfam" id="PF02900"/>
    </source>
</evidence>
<comment type="similarity">
    <text evidence="2">Belongs to the DODA-type extradiol aromatic ring-opening dioxygenase family.</text>
</comment>
<evidence type="ECO:0000256" key="5">
    <source>
        <dbReference type="ARBA" id="ARBA00023002"/>
    </source>
</evidence>
<proteinExistence type="inferred from homology"/>
<feature type="domain" description="Extradiol ring-cleavage dioxygenase class III enzyme subunit B" evidence="6">
    <location>
        <begin position="36"/>
        <end position="235"/>
    </location>
</feature>
<keyword evidence="3" id="KW-0479">Metal-binding</keyword>
<dbReference type="PANTHER" id="PTHR30096">
    <property type="entry name" value="4,5-DOPA DIOXYGENASE EXTRADIOL-LIKE PROTEIN"/>
    <property type="match status" value="1"/>
</dbReference>
<evidence type="ECO:0000256" key="1">
    <source>
        <dbReference type="ARBA" id="ARBA00001947"/>
    </source>
</evidence>
<dbReference type="SUPFAM" id="SSF53213">
    <property type="entry name" value="LigB-like"/>
    <property type="match status" value="1"/>
</dbReference>
<protein>
    <submittedName>
        <fullName evidence="7">Dioxygenase</fullName>
    </submittedName>
</protein>
<dbReference type="Gene3D" id="3.40.830.10">
    <property type="entry name" value="LigB-like"/>
    <property type="match status" value="1"/>
</dbReference>
<dbReference type="Pfam" id="PF02900">
    <property type="entry name" value="LigB"/>
    <property type="match status" value="1"/>
</dbReference>
<dbReference type="GO" id="GO:0008198">
    <property type="term" value="F:ferrous iron binding"/>
    <property type="evidence" value="ECO:0007669"/>
    <property type="project" value="InterPro"/>
</dbReference>
<dbReference type="Proteomes" id="UP000321192">
    <property type="component" value="Unassembled WGS sequence"/>
</dbReference>
<dbReference type="EMBL" id="SSFD01000071">
    <property type="protein sequence ID" value="TXH88438.1"/>
    <property type="molecule type" value="Genomic_DNA"/>
</dbReference>
<evidence type="ECO:0000256" key="3">
    <source>
        <dbReference type="ARBA" id="ARBA00022723"/>
    </source>
</evidence>
<name>A0A5C7SX44_THASP</name>
<accession>A0A5C7SX44</accession>
<dbReference type="PANTHER" id="PTHR30096:SF0">
    <property type="entry name" value="4,5-DOPA DIOXYGENASE EXTRADIOL-LIKE PROTEIN"/>
    <property type="match status" value="1"/>
</dbReference>
<dbReference type="AlphaFoldDB" id="A0A5C7SX44"/>
<dbReference type="CDD" id="cd07363">
    <property type="entry name" value="45_DOPA_Dioxygenase"/>
    <property type="match status" value="1"/>
</dbReference>
<evidence type="ECO:0000313" key="8">
    <source>
        <dbReference type="Proteomes" id="UP000321192"/>
    </source>
</evidence>
<gene>
    <name evidence="7" type="ORF">E6Q80_05275</name>
</gene>
<reference evidence="7 8" key="1">
    <citation type="submission" date="2018-09" db="EMBL/GenBank/DDBJ databases">
        <title>Metagenome Assembled Genomes from an Advanced Water Purification Facility.</title>
        <authorList>
            <person name="Stamps B.W."/>
            <person name="Spear J.R."/>
        </authorList>
    </citation>
    <scope>NUCLEOTIDE SEQUENCE [LARGE SCALE GENOMIC DNA]</scope>
    <source>
        <strain evidence="7">Bin_27_1</strain>
    </source>
</reference>
<organism evidence="7 8">
    <name type="scientific">Thauera aminoaromatica</name>
    <dbReference type="NCBI Taxonomy" id="164330"/>
    <lineage>
        <taxon>Bacteria</taxon>
        <taxon>Pseudomonadati</taxon>
        <taxon>Pseudomonadota</taxon>
        <taxon>Betaproteobacteria</taxon>
        <taxon>Rhodocyclales</taxon>
        <taxon>Zoogloeaceae</taxon>
        <taxon>Thauera</taxon>
    </lineage>
</organism>
<evidence type="ECO:0000256" key="2">
    <source>
        <dbReference type="ARBA" id="ARBA00007581"/>
    </source>
</evidence>
<evidence type="ECO:0000256" key="4">
    <source>
        <dbReference type="ARBA" id="ARBA00022833"/>
    </source>
</evidence>
<keyword evidence="4" id="KW-0862">Zinc</keyword>
<comment type="cofactor">
    <cofactor evidence="1">
        <name>Zn(2+)</name>
        <dbReference type="ChEBI" id="CHEBI:29105"/>
    </cofactor>
</comment>
<keyword evidence="7" id="KW-0223">Dioxygenase</keyword>
<dbReference type="GO" id="GO:0016702">
    <property type="term" value="F:oxidoreductase activity, acting on single donors with incorporation of molecular oxygen, incorporation of two atoms of oxygen"/>
    <property type="evidence" value="ECO:0007669"/>
    <property type="project" value="UniProtKB-ARBA"/>
</dbReference>
<sequence>MQMLPTLFVSHGAPTFALDPGLAGANLATLGRRLPRPHAVLVVSPHWMTRQPQVTLSLRPATIHDFGGFDATLYTLQYPAEGAHLAARRALELLQAAGLPATPNADRGLDHGAWVPLSHLYPKADIPVFQVSLPEWLDADGAYDYGRVLAPLAGEGVLIVGSGSLTHNLYEFRLGDPRAQAYAAEFAHWVRDAVLAGDHPRLRQALEIAPHARRAHPTAEHYLPLLVAAGAAAQAVPASVIEGGIVHGVLSMDSFLFGTDLAAMKGADANQALPD</sequence>
<keyword evidence="5" id="KW-0560">Oxidoreductase</keyword>
<dbReference type="InterPro" id="IPR014436">
    <property type="entry name" value="Extradiol_dOase_DODA"/>
</dbReference>
<comment type="caution">
    <text evidence="7">The sequence shown here is derived from an EMBL/GenBank/DDBJ whole genome shotgun (WGS) entry which is preliminary data.</text>
</comment>
<dbReference type="InterPro" id="IPR004183">
    <property type="entry name" value="Xdiol_dOase_suB"/>
</dbReference>
<dbReference type="RefSeq" id="WP_273421836.1">
    <property type="nucleotide sequence ID" value="NZ_JAKLLK010000005.1"/>
</dbReference>
<dbReference type="GO" id="GO:0008270">
    <property type="term" value="F:zinc ion binding"/>
    <property type="evidence" value="ECO:0007669"/>
    <property type="project" value="InterPro"/>
</dbReference>
<dbReference type="PIRSF" id="PIRSF006157">
    <property type="entry name" value="Doxgns_DODA"/>
    <property type="match status" value="1"/>
</dbReference>